<dbReference type="EMBL" id="KQ964590">
    <property type="protein sequence ID" value="KXN68190.1"/>
    <property type="molecule type" value="Genomic_DNA"/>
</dbReference>
<protein>
    <submittedName>
        <fullName evidence="10">Metallo-dependent phosphatase</fullName>
    </submittedName>
</protein>
<accession>A0A137NZC4</accession>
<dbReference type="Gene3D" id="3.60.21.10">
    <property type="match status" value="1"/>
</dbReference>
<feature type="domain" description="5'-Nucleotidase C-terminal" evidence="9">
    <location>
        <begin position="326"/>
        <end position="486"/>
    </location>
</feature>
<evidence type="ECO:0000256" key="1">
    <source>
        <dbReference type="ARBA" id="ARBA00006654"/>
    </source>
</evidence>
<name>A0A137NZC4_CONC2</name>
<dbReference type="PROSITE" id="PS00786">
    <property type="entry name" value="5_NUCLEOTIDASE_2"/>
    <property type="match status" value="1"/>
</dbReference>
<evidence type="ECO:0000256" key="7">
    <source>
        <dbReference type="SAM" id="SignalP"/>
    </source>
</evidence>
<dbReference type="PANTHER" id="PTHR11575:SF24">
    <property type="entry name" value="5'-NUCLEOTIDASE"/>
    <property type="match status" value="1"/>
</dbReference>
<dbReference type="Proteomes" id="UP000070444">
    <property type="component" value="Unassembled WGS sequence"/>
</dbReference>
<keyword evidence="11" id="KW-1185">Reference proteome</keyword>
<reference evidence="10 11" key="1">
    <citation type="journal article" date="2015" name="Genome Biol. Evol.">
        <title>Phylogenomic analyses indicate that early fungi evolved digesting cell walls of algal ancestors of land plants.</title>
        <authorList>
            <person name="Chang Y."/>
            <person name="Wang S."/>
            <person name="Sekimoto S."/>
            <person name="Aerts A.L."/>
            <person name="Choi C."/>
            <person name="Clum A."/>
            <person name="LaButti K.M."/>
            <person name="Lindquist E.A."/>
            <person name="Yee Ngan C."/>
            <person name="Ohm R.A."/>
            <person name="Salamov A.A."/>
            <person name="Grigoriev I.V."/>
            <person name="Spatafora J.W."/>
            <person name="Berbee M.L."/>
        </authorList>
    </citation>
    <scope>NUCLEOTIDE SEQUENCE [LARGE SCALE GENOMIC DNA]</scope>
    <source>
        <strain evidence="10 11">NRRL 28638</strain>
    </source>
</reference>
<dbReference type="GO" id="GO:0046872">
    <property type="term" value="F:metal ion binding"/>
    <property type="evidence" value="ECO:0007669"/>
    <property type="project" value="UniProtKB-KW"/>
</dbReference>
<evidence type="ECO:0000259" key="8">
    <source>
        <dbReference type="Pfam" id="PF00149"/>
    </source>
</evidence>
<gene>
    <name evidence="10" type="ORF">CONCODRAFT_79864</name>
</gene>
<dbReference type="InterPro" id="IPR004843">
    <property type="entry name" value="Calcineurin-like_PHP"/>
</dbReference>
<dbReference type="PANTHER" id="PTHR11575">
    <property type="entry name" value="5'-NUCLEOTIDASE-RELATED"/>
    <property type="match status" value="1"/>
</dbReference>
<evidence type="ECO:0000259" key="9">
    <source>
        <dbReference type="Pfam" id="PF02872"/>
    </source>
</evidence>
<feature type="signal peptide" evidence="7">
    <location>
        <begin position="1"/>
        <end position="15"/>
    </location>
</feature>
<evidence type="ECO:0000256" key="4">
    <source>
        <dbReference type="ARBA" id="ARBA00022741"/>
    </source>
</evidence>
<dbReference type="SUPFAM" id="SSF56300">
    <property type="entry name" value="Metallo-dependent phosphatases"/>
    <property type="match status" value="1"/>
</dbReference>
<dbReference type="OMA" id="LDMGNEP"/>
<dbReference type="OrthoDB" id="10252235at2759"/>
<dbReference type="FunFam" id="3.60.21.10:FF:000020">
    <property type="entry name" value="NT5E isoform 4"/>
    <property type="match status" value="1"/>
</dbReference>
<dbReference type="InterPro" id="IPR029052">
    <property type="entry name" value="Metallo-depent_PP-like"/>
</dbReference>
<dbReference type="GO" id="GO:0016788">
    <property type="term" value="F:hydrolase activity, acting on ester bonds"/>
    <property type="evidence" value="ECO:0007669"/>
    <property type="project" value="InterPro"/>
</dbReference>
<dbReference type="STRING" id="796925.A0A137NZC4"/>
<evidence type="ECO:0000313" key="10">
    <source>
        <dbReference type="EMBL" id="KXN68190.1"/>
    </source>
</evidence>
<dbReference type="GO" id="GO:0009166">
    <property type="term" value="P:nucleotide catabolic process"/>
    <property type="evidence" value="ECO:0007669"/>
    <property type="project" value="InterPro"/>
</dbReference>
<dbReference type="InterPro" id="IPR036907">
    <property type="entry name" value="5'-Nucleotdase_C_sf"/>
</dbReference>
<dbReference type="SUPFAM" id="SSF55816">
    <property type="entry name" value="5'-nucleotidase (syn. UDP-sugar hydrolase), C-terminal domain"/>
    <property type="match status" value="1"/>
</dbReference>
<feature type="domain" description="Calcineurin-like phosphoesterase" evidence="8">
    <location>
        <begin position="29"/>
        <end position="232"/>
    </location>
</feature>
<organism evidence="10 11">
    <name type="scientific">Conidiobolus coronatus (strain ATCC 28846 / CBS 209.66 / NRRL 28638)</name>
    <name type="common">Delacroixia coronata</name>
    <dbReference type="NCBI Taxonomy" id="796925"/>
    <lineage>
        <taxon>Eukaryota</taxon>
        <taxon>Fungi</taxon>
        <taxon>Fungi incertae sedis</taxon>
        <taxon>Zoopagomycota</taxon>
        <taxon>Entomophthoromycotina</taxon>
        <taxon>Entomophthoromycetes</taxon>
        <taxon>Entomophthorales</taxon>
        <taxon>Ancylistaceae</taxon>
        <taxon>Conidiobolus</taxon>
    </lineage>
</organism>
<dbReference type="InterPro" id="IPR006146">
    <property type="entry name" value="5'-Nucleotdase_CS"/>
</dbReference>
<dbReference type="Gene3D" id="3.90.780.10">
    <property type="entry name" value="5'-Nucleotidase, C-terminal domain"/>
    <property type="match status" value="1"/>
</dbReference>
<dbReference type="AlphaFoldDB" id="A0A137NZC4"/>
<evidence type="ECO:0000256" key="2">
    <source>
        <dbReference type="ARBA" id="ARBA00022723"/>
    </source>
</evidence>
<dbReference type="Pfam" id="PF02872">
    <property type="entry name" value="5_nucleotid_C"/>
    <property type="match status" value="1"/>
</dbReference>
<comment type="similarity">
    <text evidence="1 6">Belongs to the 5'-nucleotidase family.</text>
</comment>
<dbReference type="CDD" id="cd07409">
    <property type="entry name" value="MPP_CD73_N"/>
    <property type="match status" value="1"/>
</dbReference>
<evidence type="ECO:0000313" key="11">
    <source>
        <dbReference type="Proteomes" id="UP000070444"/>
    </source>
</evidence>
<evidence type="ECO:0000256" key="3">
    <source>
        <dbReference type="ARBA" id="ARBA00022729"/>
    </source>
</evidence>
<sequence length="530" mass="58533">MNLIFTAILLSLAESRFVKRHTPGNYDLSIIHTNDIHSHYDQANKFGTDCTEAQITAKQCYGGVPRLKAVIDQLRREHPNSLLLDAGDQFQGTLFYGYYKGNITAEIMNLLKYDAMAIGNHEFDDGPDNIARVAKNFKFPIISANIDASKNPKLASVLKPYTIIEKYNLGIIGYITPSLASISNSGPTIKVLDPIAPVQKAIDELKAKGIKRIIALSHNGLSLIVGGHSHTYLAPQDNPNASTRPESGGLYPTEVKNLENENTYVVQVYCWGRFLGHVDINFKDNGYLKAIEGSPIEMGDDVKPDEATQKLVQKWRKPFDEMTSEVIGVVTKEFEQCTYLKEECAIGNLITDIMLESRKSINTDIALINSGAMRYGLVAGEIKMKDVLIALPFGNSLADVELPGSKVWEILEGVVSGENLVSHRNLTTFVQVSGMKFKYDPKQQKGQKLISIEIKDTKTGKFGPIELSKVYKMVTLDFIASGVNGIIAPGFKDVILLDQLDILFSDYIKKVKTITPTLEGRIQVAAKGSN</sequence>
<dbReference type="GO" id="GO:0000166">
    <property type="term" value="F:nucleotide binding"/>
    <property type="evidence" value="ECO:0007669"/>
    <property type="project" value="UniProtKB-KW"/>
</dbReference>
<keyword evidence="2" id="KW-0479">Metal-binding</keyword>
<dbReference type="PRINTS" id="PR01607">
    <property type="entry name" value="APYRASEFAMLY"/>
</dbReference>
<proteinExistence type="inferred from homology"/>
<keyword evidence="5 6" id="KW-0378">Hydrolase</keyword>
<dbReference type="Pfam" id="PF00149">
    <property type="entry name" value="Metallophos"/>
    <property type="match status" value="1"/>
</dbReference>
<evidence type="ECO:0000256" key="5">
    <source>
        <dbReference type="ARBA" id="ARBA00022801"/>
    </source>
</evidence>
<keyword evidence="3 7" id="KW-0732">Signal</keyword>
<dbReference type="InterPro" id="IPR008334">
    <property type="entry name" value="5'-Nucleotdase_C"/>
</dbReference>
<feature type="chain" id="PRO_5012000484" evidence="7">
    <location>
        <begin position="16"/>
        <end position="530"/>
    </location>
</feature>
<dbReference type="InterPro" id="IPR006179">
    <property type="entry name" value="5_nucleotidase/apyrase"/>
</dbReference>
<keyword evidence="4 6" id="KW-0547">Nucleotide-binding</keyword>
<evidence type="ECO:0000256" key="6">
    <source>
        <dbReference type="RuleBase" id="RU362119"/>
    </source>
</evidence>